<dbReference type="CDD" id="cd01949">
    <property type="entry name" value="GGDEF"/>
    <property type="match status" value="1"/>
</dbReference>
<dbReference type="AlphaFoldDB" id="A0A133XDK4"/>
<protein>
    <recommendedName>
        <fullName evidence="1">diguanylate cyclase</fullName>
        <ecNumber evidence="1">2.7.7.65</ecNumber>
    </recommendedName>
</protein>
<dbReference type="SMART" id="SM00267">
    <property type="entry name" value="GGDEF"/>
    <property type="match status" value="1"/>
</dbReference>
<dbReference type="PANTHER" id="PTHR45138:SF9">
    <property type="entry name" value="DIGUANYLATE CYCLASE DGCM-RELATED"/>
    <property type="match status" value="1"/>
</dbReference>
<dbReference type="InterPro" id="IPR000160">
    <property type="entry name" value="GGDEF_dom"/>
</dbReference>
<dbReference type="Proteomes" id="UP000070186">
    <property type="component" value="Unassembled WGS sequence"/>
</dbReference>
<feature type="domain" description="GGDEF" evidence="4">
    <location>
        <begin position="375"/>
        <end position="505"/>
    </location>
</feature>
<dbReference type="EC" id="2.7.7.65" evidence="1"/>
<feature type="coiled-coil region" evidence="3">
    <location>
        <begin position="310"/>
        <end position="337"/>
    </location>
</feature>
<sequence length="505" mass="55972">MSEPKQPFEIAREALKRLAARQLAPTPANYQACYNEIAKLPNIVPFPEPPLRQLAEALVARSPEQKLAVEQLGAAIARRSWQGVQDALLGFVAAAGGPAREPELKILPVLPVEFAAKLARFVECVLPALGDDNERISEMSGEFLHALRQPELDLPAVQGMLANLSHQVLFAAEEQVEIKESLLKLLHLIIENIGELSLDDSWLKGQVDGLLATVVPPLSLRHLDEMERRLRDVMVKQSEAKSRSIEAQEEMRQMLSAFIERLATMSESSAAFQGRIEESARLIEGIQRVEDLAPLLKDVIGATRSMVEETAQSRQQLQVLQEKVLNTEAELVQLHLELDNASALARHDPLTDALNRKGLDEALVREIANMRRKETPLSLSLLDIDNFKKLNDRLGHEAGDDALIHLANIARKCMRPTDTLARYGGEEFVILMPDTPLENGIEVMTRLQRELTKAFFLSGREKVLITFSAGVAQLATEESGADAIKRADQAMYLAKRAGKNRVMAG</sequence>
<keyword evidence="3" id="KW-0175">Coiled coil</keyword>
<evidence type="ECO:0000256" key="2">
    <source>
        <dbReference type="ARBA" id="ARBA00034247"/>
    </source>
</evidence>
<evidence type="ECO:0000313" key="5">
    <source>
        <dbReference type="EMBL" id="KXB29018.1"/>
    </source>
</evidence>
<dbReference type="PROSITE" id="PS50887">
    <property type="entry name" value="GGDEF"/>
    <property type="match status" value="1"/>
</dbReference>
<dbReference type="InterPro" id="IPR050469">
    <property type="entry name" value="Diguanylate_Cyclase"/>
</dbReference>
<dbReference type="InterPro" id="IPR043128">
    <property type="entry name" value="Rev_trsase/Diguanyl_cyclase"/>
</dbReference>
<evidence type="ECO:0000256" key="1">
    <source>
        <dbReference type="ARBA" id="ARBA00012528"/>
    </source>
</evidence>
<evidence type="ECO:0000313" key="6">
    <source>
        <dbReference type="Proteomes" id="UP000070186"/>
    </source>
</evidence>
<dbReference type="InterPro" id="IPR029787">
    <property type="entry name" value="Nucleotide_cyclase"/>
</dbReference>
<dbReference type="RefSeq" id="WP_066887163.1">
    <property type="nucleotide sequence ID" value="NZ_LODL01000040.1"/>
</dbReference>
<gene>
    <name evidence="5" type="ORF">AT959_19550</name>
</gene>
<keyword evidence="6" id="KW-1185">Reference proteome</keyword>
<dbReference type="SUPFAM" id="SSF55073">
    <property type="entry name" value="Nucleotide cyclase"/>
    <property type="match status" value="1"/>
</dbReference>
<proteinExistence type="predicted"/>
<dbReference type="NCBIfam" id="TIGR00254">
    <property type="entry name" value="GGDEF"/>
    <property type="match status" value="1"/>
</dbReference>
<reference evidence="5 6" key="1">
    <citation type="submission" date="2015-12" db="EMBL/GenBank/DDBJ databases">
        <title>Nitrous oxide reduction kinetics distinguish bacteria harboring typical versus atypical NosZ.</title>
        <authorList>
            <person name="Yoon S."/>
            <person name="Nissen S."/>
            <person name="Park D."/>
            <person name="Sanford R.A."/>
            <person name="Loeffler F.E."/>
        </authorList>
    </citation>
    <scope>NUCLEOTIDE SEQUENCE [LARGE SCALE GENOMIC DNA]</scope>
    <source>
        <strain evidence="5 6">ATCC BAA-841</strain>
    </source>
</reference>
<accession>A0A133XDK4</accession>
<dbReference type="GO" id="GO:0052621">
    <property type="term" value="F:diguanylate cyclase activity"/>
    <property type="evidence" value="ECO:0007669"/>
    <property type="project" value="UniProtKB-EC"/>
</dbReference>
<dbReference type="FunFam" id="3.30.70.270:FF:000001">
    <property type="entry name" value="Diguanylate cyclase domain protein"/>
    <property type="match status" value="1"/>
</dbReference>
<comment type="catalytic activity">
    <reaction evidence="2">
        <text>2 GTP = 3',3'-c-di-GMP + 2 diphosphate</text>
        <dbReference type="Rhea" id="RHEA:24898"/>
        <dbReference type="ChEBI" id="CHEBI:33019"/>
        <dbReference type="ChEBI" id="CHEBI:37565"/>
        <dbReference type="ChEBI" id="CHEBI:58805"/>
        <dbReference type="EC" id="2.7.7.65"/>
    </reaction>
</comment>
<organism evidence="5 6">
    <name type="scientific">Dechloromonas denitrificans</name>
    <dbReference type="NCBI Taxonomy" id="281362"/>
    <lineage>
        <taxon>Bacteria</taxon>
        <taxon>Pseudomonadati</taxon>
        <taxon>Pseudomonadota</taxon>
        <taxon>Betaproteobacteria</taxon>
        <taxon>Rhodocyclales</taxon>
        <taxon>Azonexaceae</taxon>
        <taxon>Dechloromonas</taxon>
    </lineage>
</organism>
<dbReference type="Gene3D" id="3.30.70.270">
    <property type="match status" value="1"/>
</dbReference>
<comment type="caution">
    <text evidence="5">The sequence shown here is derived from an EMBL/GenBank/DDBJ whole genome shotgun (WGS) entry which is preliminary data.</text>
</comment>
<dbReference type="STRING" id="281362.AT959_19550"/>
<evidence type="ECO:0000259" key="4">
    <source>
        <dbReference type="PROSITE" id="PS50887"/>
    </source>
</evidence>
<dbReference type="EMBL" id="LODL01000040">
    <property type="protein sequence ID" value="KXB29018.1"/>
    <property type="molecule type" value="Genomic_DNA"/>
</dbReference>
<dbReference type="Pfam" id="PF00990">
    <property type="entry name" value="GGDEF"/>
    <property type="match status" value="1"/>
</dbReference>
<name>A0A133XDK4_9RHOO</name>
<dbReference type="PANTHER" id="PTHR45138">
    <property type="entry name" value="REGULATORY COMPONENTS OF SENSORY TRANSDUCTION SYSTEM"/>
    <property type="match status" value="1"/>
</dbReference>
<evidence type="ECO:0000256" key="3">
    <source>
        <dbReference type="SAM" id="Coils"/>
    </source>
</evidence>